<dbReference type="STRING" id="6277.A0A498SUJ6"/>
<dbReference type="InterPro" id="IPR017452">
    <property type="entry name" value="GPCR_Rhodpsn_7TM"/>
</dbReference>
<evidence type="ECO:0000256" key="2">
    <source>
        <dbReference type="ARBA" id="ARBA00022475"/>
    </source>
</evidence>
<dbReference type="PANTHER" id="PTHR24246:SF27">
    <property type="entry name" value="ADENOSINE RECEPTOR, ISOFORM A"/>
    <property type="match status" value="1"/>
</dbReference>
<accession>A0A498SUJ6</accession>
<evidence type="ECO:0000313" key="14">
    <source>
        <dbReference type="Proteomes" id="UP000276991"/>
    </source>
</evidence>
<dbReference type="Proteomes" id="UP000276991">
    <property type="component" value="Unassembled WGS sequence"/>
</dbReference>
<feature type="transmembrane region" description="Helical" evidence="11">
    <location>
        <begin position="69"/>
        <end position="91"/>
    </location>
</feature>
<evidence type="ECO:0000256" key="8">
    <source>
        <dbReference type="ARBA" id="ARBA00023180"/>
    </source>
</evidence>
<evidence type="ECO:0000256" key="4">
    <source>
        <dbReference type="ARBA" id="ARBA00022989"/>
    </source>
</evidence>
<evidence type="ECO:0000313" key="13">
    <source>
        <dbReference type="EMBL" id="VBB34695.1"/>
    </source>
</evidence>
<dbReference type="GO" id="GO:0005886">
    <property type="term" value="C:plasma membrane"/>
    <property type="evidence" value="ECO:0007669"/>
    <property type="project" value="UniProtKB-SubCell"/>
</dbReference>
<keyword evidence="9" id="KW-0807">Transducer</keyword>
<evidence type="ECO:0000256" key="5">
    <source>
        <dbReference type="ARBA" id="ARBA00023040"/>
    </source>
</evidence>
<evidence type="ECO:0000256" key="7">
    <source>
        <dbReference type="ARBA" id="ARBA00023170"/>
    </source>
</evidence>
<gene>
    <name evidence="13" type="ORF">NAV_LOCUS9486</name>
</gene>
<dbReference type="Gene3D" id="1.20.1070.10">
    <property type="entry name" value="Rhodopsin 7-helix transmembrane proteins"/>
    <property type="match status" value="1"/>
</dbReference>
<dbReference type="GO" id="GO:0004930">
    <property type="term" value="F:G protein-coupled receptor activity"/>
    <property type="evidence" value="ECO:0007669"/>
    <property type="project" value="UniProtKB-KW"/>
</dbReference>
<feature type="transmembrane region" description="Helical" evidence="11">
    <location>
        <begin position="230"/>
        <end position="256"/>
    </location>
</feature>
<evidence type="ECO:0000256" key="11">
    <source>
        <dbReference type="SAM" id="Phobius"/>
    </source>
</evidence>
<reference evidence="13 14" key="1">
    <citation type="submission" date="2018-08" db="EMBL/GenBank/DDBJ databases">
        <authorList>
            <person name="Laetsch R D."/>
            <person name="Stevens L."/>
            <person name="Kumar S."/>
            <person name="Blaxter L. M."/>
        </authorList>
    </citation>
    <scope>NUCLEOTIDE SEQUENCE [LARGE SCALE GENOMIC DNA]</scope>
</reference>
<comment type="subcellular location">
    <subcellularLocation>
        <location evidence="1">Cell membrane</location>
        <topology evidence="1">Multi-pass membrane protein</topology>
    </subcellularLocation>
</comment>
<dbReference type="PROSITE" id="PS50262">
    <property type="entry name" value="G_PROTEIN_RECEP_F1_2"/>
    <property type="match status" value="1"/>
</dbReference>
<evidence type="ECO:0000256" key="3">
    <source>
        <dbReference type="ARBA" id="ARBA00022692"/>
    </source>
</evidence>
<keyword evidence="7" id="KW-0675">Receptor</keyword>
<feature type="region of interest" description="Disordered" evidence="10">
    <location>
        <begin position="327"/>
        <end position="352"/>
    </location>
</feature>
<evidence type="ECO:0000256" key="10">
    <source>
        <dbReference type="SAM" id="MobiDB-lite"/>
    </source>
</evidence>
<organism evidence="13 14">
    <name type="scientific">Acanthocheilonema viteae</name>
    <name type="common">Filarial nematode worm</name>
    <name type="synonym">Dipetalonema viteae</name>
    <dbReference type="NCBI Taxonomy" id="6277"/>
    <lineage>
        <taxon>Eukaryota</taxon>
        <taxon>Metazoa</taxon>
        <taxon>Ecdysozoa</taxon>
        <taxon>Nematoda</taxon>
        <taxon>Chromadorea</taxon>
        <taxon>Rhabditida</taxon>
        <taxon>Spirurina</taxon>
        <taxon>Spiruromorpha</taxon>
        <taxon>Filarioidea</taxon>
        <taxon>Onchocercidae</taxon>
        <taxon>Acanthocheilonema</taxon>
    </lineage>
</organism>
<feature type="domain" description="G-protein coupled receptors family 1 profile" evidence="12">
    <location>
        <begin position="1"/>
        <end position="293"/>
    </location>
</feature>
<keyword evidence="5" id="KW-0297">G-protein coupled receptor</keyword>
<evidence type="ECO:0000259" key="12">
    <source>
        <dbReference type="PROSITE" id="PS50262"/>
    </source>
</evidence>
<protein>
    <recommendedName>
        <fullName evidence="12">G-protein coupled receptors family 1 profile domain-containing protein</fullName>
    </recommendedName>
</protein>
<evidence type="ECO:0000256" key="6">
    <source>
        <dbReference type="ARBA" id="ARBA00023136"/>
    </source>
</evidence>
<evidence type="ECO:0000256" key="9">
    <source>
        <dbReference type="ARBA" id="ARBA00023224"/>
    </source>
</evidence>
<keyword evidence="2" id="KW-1003">Cell membrane</keyword>
<dbReference type="AlphaFoldDB" id="A0A498SUJ6"/>
<dbReference type="SUPFAM" id="SSF81321">
    <property type="entry name" value="Family A G protein-coupled receptor-like"/>
    <property type="match status" value="1"/>
</dbReference>
<feature type="transmembrane region" description="Helical" evidence="11">
    <location>
        <begin position="162"/>
        <end position="186"/>
    </location>
</feature>
<keyword evidence="14" id="KW-1185">Reference proteome</keyword>
<keyword evidence="6 11" id="KW-0472">Membrane</keyword>
<keyword evidence="4 11" id="KW-1133">Transmembrane helix</keyword>
<evidence type="ECO:0000256" key="1">
    <source>
        <dbReference type="ARBA" id="ARBA00004651"/>
    </source>
</evidence>
<dbReference type="OrthoDB" id="9894375at2759"/>
<dbReference type="EMBL" id="UPTC01003924">
    <property type="protein sequence ID" value="VBB34695.1"/>
    <property type="molecule type" value="Genomic_DNA"/>
</dbReference>
<keyword evidence="3 11" id="KW-0812">Transmembrane</keyword>
<keyword evidence="8" id="KW-0325">Glycoprotein</keyword>
<feature type="non-terminal residue" evidence="13">
    <location>
        <position position="1"/>
    </location>
</feature>
<feature type="transmembrane region" description="Helical" evidence="11">
    <location>
        <begin position="27"/>
        <end position="48"/>
    </location>
</feature>
<feature type="transmembrane region" description="Helical" evidence="11">
    <location>
        <begin position="276"/>
        <end position="294"/>
    </location>
</feature>
<sequence>MCSVIWALKMLPTGVSTSTYFMKADQFALMILRFANLATILNLLMLTINEYSYIIYPFHYRRFVTNARVIILIIICWILAWGFTLSILFVGSRKQSIYIKPGCLMKRKYLSRSMNNSVAATAVATTTTTMTTITKTDDISYSLRLPSSCFVRNSQISNNTEYVYNVSVIVFCFLCLFISVACYSGLIRVISKIIESDTKTEIDSDYQTNSSIKGGEFNRTKRQLLKRHKYVIVIGSVLAIYTVYLISYSAIKFLFVSRLKSSRLGISRTAMYYLRWGFQTLMCLNTLLQPLCYFRMHEFRRAFKTVIFRRNHNESLTAESTYLTATESRRRTTFRSTNRNSDKGERTNMNCK</sequence>
<dbReference type="PANTHER" id="PTHR24246">
    <property type="entry name" value="OLFACTORY RECEPTOR AND ADENOSINE RECEPTOR"/>
    <property type="match status" value="1"/>
</dbReference>
<proteinExistence type="predicted"/>
<name>A0A498SUJ6_ACAVI</name>